<keyword evidence="1" id="KW-1133">Transmembrane helix</keyword>
<dbReference type="RefSeq" id="WP_127015776.1">
    <property type="nucleotide sequence ID" value="NZ_CP016379.1"/>
</dbReference>
<name>A0A3S9SVY5_9FIRM</name>
<proteinExistence type="predicted"/>
<gene>
    <name evidence="2" type="ORF">BBF96_02985</name>
</gene>
<accession>A0A3S9SVY5</accession>
<evidence type="ECO:0000313" key="2">
    <source>
        <dbReference type="EMBL" id="AZR72444.1"/>
    </source>
</evidence>
<dbReference type="Proteomes" id="UP000267250">
    <property type="component" value="Chromosome"/>
</dbReference>
<dbReference type="AlphaFoldDB" id="A0A3S9SVY5"/>
<feature type="transmembrane region" description="Helical" evidence="1">
    <location>
        <begin position="29"/>
        <end position="47"/>
    </location>
</feature>
<keyword evidence="3" id="KW-1185">Reference proteome</keyword>
<dbReference type="KEGG" id="aft:BBF96_02985"/>
<keyword evidence="1" id="KW-0812">Transmembrane</keyword>
<dbReference type="EMBL" id="CP016379">
    <property type="protein sequence ID" value="AZR72444.1"/>
    <property type="molecule type" value="Genomic_DNA"/>
</dbReference>
<dbReference type="Pfam" id="PF10864">
    <property type="entry name" value="DUF2663"/>
    <property type="match status" value="1"/>
</dbReference>
<keyword evidence="1" id="KW-0472">Membrane</keyword>
<protein>
    <recommendedName>
        <fullName evidence="4">DUF4231 domain-containing protein</fullName>
    </recommendedName>
</protein>
<dbReference type="InterPro" id="IPR020210">
    <property type="entry name" value="Uncharacterised_YpbF_TM"/>
</dbReference>
<evidence type="ECO:0000256" key="1">
    <source>
        <dbReference type="SAM" id="Phobius"/>
    </source>
</evidence>
<reference evidence="2 3" key="1">
    <citation type="submission" date="2016-07" db="EMBL/GenBank/DDBJ databases">
        <title>Genome and transcriptome analysis of iron-reducing fermentative bacteria Anoxybacter fermentans.</title>
        <authorList>
            <person name="Zeng X."/>
            <person name="Shao Z."/>
        </authorList>
    </citation>
    <scope>NUCLEOTIDE SEQUENCE [LARGE SCALE GENOMIC DNA]</scope>
    <source>
        <strain evidence="2 3">DY22613</strain>
    </source>
</reference>
<feature type="transmembrane region" description="Helical" evidence="1">
    <location>
        <begin position="59"/>
        <end position="78"/>
    </location>
</feature>
<sequence length="125" mass="15127">MDIQKNQSLLIMREELIKRKRKMERYGKIGVYGMVIGVLPLMKLFSISEVNISVITSPWIWGGLILMAFSYTYNKVYYEKAKERFKALKEELINQIRYDYCLTCEEREKFLKETKEKYDINLYWK</sequence>
<evidence type="ECO:0000313" key="3">
    <source>
        <dbReference type="Proteomes" id="UP000267250"/>
    </source>
</evidence>
<evidence type="ECO:0008006" key="4">
    <source>
        <dbReference type="Google" id="ProtNLM"/>
    </source>
</evidence>
<organism evidence="2 3">
    <name type="scientific">Anoxybacter fermentans</name>
    <dbReference type="NCBI Taxonomy" id="1323375"/>
    <lineage>
        <taxon>Bacteria</taxon>
        <taxon>Bacillati</taxon>
        <taxon>Bacillota</taxon>
        <taxon>Clostridia</taxon>
        <taxon>Halanaerobiales</taxon>
        <taxon>Anoxybacter</taxon>
    </lineage>
</organism>